<gene>
    <name evidence="1" type="ORF">E2562_010484</name>
</gene>
<organism evidence="1 2">
    <name type="scientific">Oryza meyeriana var. granulata</name>
    <dbReference type="NCBI Taxonomy" id="110450"/>
    <lineage>
        <taxon>Eukaryota</taxon>
        <taxon>Viridiplantae</taxon>
        <taxon>Streptophyta</taxon>
        <taxon>Embryophyta</taxon>
        <taxon>Tracheophyta</taxon>
        <taxon>Spermatophyta</taxon>
        <taxon>Magnoliopsida</taxon>
        <taxon>Liliopsida</taxon>
        <taxon>Poales</taxon>
        <taxon>Poaceae</taxon>
        <taxon>BOP clade</taxon>
        <taxon>Oryzoideae</taxon>
        <taxon>Oryzeae</taxon>
        <taxon>Oryzinae</taxon>
        <taxon>Oryza</taxon>
        <taxon>Oryza meyeriana</taxon>
    </lineage>
</organism>
<evidence type="ECO:0000313" key="2">
    <source>
        <dbReference type="Proteomes" id="UP000479710"/>
    </source>
</evidence>
<protein>
    <submittedName>
        <fullName evidence="1">Uncharacterized protein</fullName>
    </submittedName>
</protein>
<proteinExistence type="predicted"/>
<name>A0A6G1F6W6_9ORYZ</name>
<keyword evidence="2" id="KW-1185">Reference proteome</keyword>
<sequence>MSMATITGTTTAYHLDPATSTPLQPSILIDALAHIGEAATAPTVSIWPAAPPIPSRLFVHCPNLDPDFLCEGAHIVCSADGVLLLHVRIVCPSASREENDYFIYQYQDRRPLLRRLSKPLPLP</sequence>
<dbReference type="EMBL" id="SPHZ02000001">
    <property type="protein sequence ID" value="KAF0932611.1"/>
    <property type="molecule type" value="Genomic_DNA"/>
</dbReference>
<dbReference type="Proteomes" id="UP000479710">
    <property type="component" value="Unassembled WGS sequence"/>
</dbReference>
<dbReference type="AlphaFoldDB" id="A0A6G1F6W6"/>
<comment type="caution">
    <text evidence="1">The sequence shown here is derived from an EMBL/GenBank/DDBJ whole genome shotgun (WGS) entry which is preliminary data.</text>
</comment>
<evidence type="ECO:0000313" key="1">
    <source>
        <dbReference type="EMBL" id="KAF0932611.1"/>
    </source>
</evidence>
<dbReference type="PANTHER" id="PTHR33074">
    <property type="entry name" value="EXPRESSED PROTEIN-RELATED"/>
    <property type="match status" value="1"/>
</dbReference>
<accession>A0A6G1F6W6</accession>
<reference evidence="1 2" key="1">
    <citation type="submission" date="2019-11" db="EMBL/GenBank/DDBJ databases">
        <title>Whole genome sequence of Oryza granulata.</title>
        <authorList>
            <person name="Li W."/>
        </authorList>
    </citation>
    <scope>NUCLEOTIDE SEQUENCE [LARGE SCALE GENOMIC DNA]</scope>
    <source>
        <strain evidence="2">cv. Menghai</strain>
        <tissue evidence="1">Leaf</tissue>
    </source>
</reference>